<dbReference type="GO" id="GO:0005524">
    <property type="term" value="F:ATP binding"/>
    <property type="evidence" value="ECO:0007669"/>
    <property type="project" value="UniProtKB-KW"/>
</dbReference>
<dbReference type="NCBIfam" id="TIGR00687">
    <property type="entry name" value="pyridox_kin"/>
    <property type="match status" value="1"/>
</dbReference>
<dbReference type="GO" id="GO:0009443">
    <property type="term" value="P:pyridoxal 5'-phosphate salvage"/>
    <property type="evidence" value="ECO:0007669"/>
    <property type="project" value="InterPro"/>
</dbReference>
<dbReference type="InterPro" id="IPR004625">
    <property type="entry name" value="PyrdxlKinase"/>
</dbReference>
<protein>
    <recommendedName>
        <fullName evidence="1">pyridoxal kinase</fullName>
        <ecNumber evidence="1">2.7.1.35</ecNumber>
    </recommendedName>
</protein>
<keyword evidence="5" id="KW-0067">ATP-binding</keyword>
<dbReference type="CDD" id="cd01173">
    <property type="entry name" value="pyridoxal_pyridoxamine_kinase"/>
    <property type="match status" value="1"/>
</dbReference>
<dbReference type="SUPFAM" id="SSF53613">
    <property type="entry name" value="Ribokinase-like"/>
    <property type="match status" value="1"/>
</dbReference>
<reference evidence="7 8" key="1">
    <citation type="submission" date="2019-02" db="EMBL/GenBank/DDBJ databases">
        <title>Dyella amyloliquefaciens sp. nov., isolated from forest soil.</title>
        <authorList>
            <person name="Gao Z.-H."/>
            <person name="Qiu L.-H."/>
        </authorList>
    </citation>
    <scope>NUCLEOTIDE SEQUENCE [LARGE SCALE GENOMIC DNA]</scope>
    <source>
        <strain evidence="7 8">KACC 12747</strain>
    </source>
</reference>
<keyword evidence="8" id="KW-1185">Reference proteome</keyword>
<dbReference type="EC" id="2.7.1.35" evidence="1"/>
<proteinExistence type="predicted"/>
<feature type="domain" description="Pyridoxamine kinase/Phosphomethylpyrimidine kinase" evidence="6">
    <location>
        <begin position="115"/>
        <end position="277"/>
    </location>
</feature>
<dbReference type="Gene3D" id="3.40.1190.20">
    <property type="match status" value="1"/>
</dbReference>
<sequence length="306" mass="33245">MSSELAAHLIHGRRQRPDGPAPVDIISVQSQLVYGHAGNSAAVPPLRQLGVRVAEVPTTLLSNAPFYATTRGRVLPADWLADLLLGARERGIHRRATALISGYLGSIDNGVVFAKFVDETLVDAPGLKYCLDPVIGDTHTGPYVEPGLETIFRERLLPHAWMVTPNAFELERLSEMPCQTERECEAAAHHLLAQGPFWVVTHSVRDAAGQLVTMAVSREEAWKITTPELPIDVAGTGDVLTAMLVAGVLLDQLSMPRALERAVNAVHQMLEATLERGIEEVDLNVAATVARDPTRWIFRVAPASRG</sequence>
<evidence type="ECO:0000313" key="7">
    <source>
        <dbReference type="EMBL" id="TCI13121.1"/>
    </source>
</evidence>
<dbReference type="Proteomes" id="UP000291822">
    <property type="component" value="Unassembled WGS sequence"/>
</dbReference>
<evidence type="ECO:0000259" key="6">
    <source>
        <dbReference type="Pfam" id="PF08543"/>
    </source>
</evidence>
<evidence type="ECO:0000256" key="4">
    <source>
        <dbReference type="ARBA" id="ARBA00022777"/>
    </source>
</evidence>
<dbReference type="InterPro" id="IPR013749">
    <property type="entry name" value="PM/HMP-P_kinase-1"/>
</dbReference>
<dbReference type="Pfam" id="PF08543">
    <property type="entry name" value="Phos_pyr_kin"/>
    <property type="match status" value="1"/>
</dbReference>
<dbReference type="PANTHER" id="PTHR10534">
    <property type="entry name" value="PYRIDOXAL KINASE"/>
    <property type="match status" value="1"/>
</dbReference>
<keyword evidence="4 7" id="KW-0418">Kinase</keyword>
<evidence type="ECO:0000313" key="8">
    <source>
        <dbReference type="Proteomes" id="UP000291822"/>
    </source>
</evidence>
<dbReference type="EMBL" id="SJTG01000001">
    <property type="protein sequence ID" value="TCI13121.1"/>
    <property type="molecule type" value="Genomic_DNA"/>
</dbReference>
<dbReference type="GO" id="GO:0008478">
    <property type="term" value="F:pyridoxal kinase activity"/>
    <property type="evidence" value="ECO:0007669"/>
    <property type="project" value="UniProtKB-EC"/>
</dbReference>
<dbReference type="GO" id="GO:0005829">
    <property type="term" value="C:cytosol"/>
    <property type="evidence" value="ECO:0007669"/>
    <property type="project" value="TreeGrafter"/>
</dbReference>
<dbReference type="PANTHER" id="PTHR10534:SF2">
    <property type="entry name" value="PYRIDOXAL KINASE"/>
    <property type="match status" value="1"/>
</dbReference>
<evidence type="ECO:0000256" key="3">
    <source>
        <dbReference type="ARBA" id="ARBA00022741"/>
    </source>
</evidence>
<evidence type="ECO:0000256" key="1">
    <source>
        <dbReference type="ARBA" id="ARBA00012104"/>
    </source>
</evidence>
<comment type="caution">
    <text evidence="7">The sequence shown here is derived from an EMBL/GenBank/DDBJ whole genome shotgun (WGS) entry which is preliminary data.</text>
</comment>
<organism evidence="7 8">
    <name type="scientific">Dyella soli</name>
    <dbReference type="NCBI Taxonomy" id="522319"/>
    <lineage>
        <taxon>Bacteria</taxon>
        <taxon>Pseudomonadati</taxon>
        <taxon>Pseudomonadota</taxon>
        <taxon>Gammaproteobacteria</taxon>
        <taxon>Lysobacterales</taxon>
        <taxon>Rhodanobacteraceae</taxon>
        <taxon>Dyella</taxon>
    </lineage>
</organism>
<keyword evidence="3" id="KW-0547">Nucleotide-binding</keyword>
<dbReference type="InterPro" id="IPR029056">
    <property type="entry name" value="Ribokinase-like"/>
</dbReference>
<dbReference type="AlphaFoldDB" id="A0A4R0YX13"/>
<gene>
    <name evidence="7" type="ORF">EZM97_07420</name>
</gene>
<name>A0A4R0YX13_9GAMM</name>
<accession>A0A4R0YX13</accession>
<dbReference type="RefSeq" id="WP_131150096.1">
    <property type="nucleotide sequence ID" value="NZ_SJTG01000001.1"/>
</dbReference>
<keyword evidence="2 7" id="KW-0808">Transferase</keyword>
<evidence type="ECO:0000256" key="5">
    <source>
        <dbReference type="ARBA" id="ARBA00022840"/>
    </source>
</evidence>
<evidence type="ECO:0000256" key="2">
    <source>
        <dbReference type="ARBA" id="ARBA00022679"/>
    </source>
</evidence>